<feature type="transmembrane region" description="Helical" evidence="2">
    <location>
        <begin position="253"/>
        <end position="275"/>
    </location>
</feature>
<keyword evidence="2" id="KW-1133">Transmembrane helix</keyword>
<evidence type="ECO:0000256" key="1">
    <source>
        <dbReference type="SAM" id="MobiDB-lite"/>
    </source>
</evidence>
<gene>
    <name evidence="3" type="ORF">OC842_005958</name>
</gene>
<dbReference type="EMBL" id="JAPDMQ010000473">
    <property type="protein sequence ID" value="KAK0524036.1"/>
    <property type="molecule type" value="Genomic_DNA"/>
</dbReference>
<feature type="compositionally biased region" description="Polar residues" evidence="1">
    <location>
        <begin position="15"/>
        <end position="30"/>
    </location>
</feature>
<comment type="caution">
    <text evidence="3">The sequence shown here is derived from an EMBL/GenBank/DDBJ whole genome shotgun (WGS) entry which is preliminary data.</text>
</comment>
<name>A0AAN6G933_9BASI</name>
<feature type="transmembrane region" description="Helical" evidence="2">
    <location>
        <begin position="214"/>
        <end position="232"/>
    </location>
</feature>
<dbReference type="Proteomes" id="UP001176521">
    <property type="component" value="Unassembled WGS sequence"/>
</dbReference>
<sequence>MSSSVMDTVLPPSTAEANSDTMDPNSTSSAPAGGTGASPSLDPSAAVAAPTAGASVGAPTNGTLSDFQHNLLASGNILGGIPSARDTNPSATLFTAYLVFLVVLGLRSLFHKTNGAVDFRLFCFLIVRVATFGMRFGLSEDRWPEPEHGALIGQGILLLIGPLLLISPLLTIITNIASPTLDALKARADVERSTEGGSRRPGGGATFFLKHLPAIFQLIVGICAVLTIVVAFRFARALHGNKSAQREVRHIKAVTTFSLMAISVLTLIIIIVLWAKLMSVSPGEYFIGTNGRSRRSKGYKTQTFLATIVALSLAVCCMYRMIQAHVPLDSRVNKFVLFWGVYIAPETFVALLYTVYCFPHLPQDEVVIIPQMPGAEDGGSGSDSESLYKPGMRTLRTGSIASVARSASSSTAGSARYVHKP</sequence>
<dbReference type="AlphaFoldDB" id="A0AAN6G933"/>
<accession>A0AAN6G933</accession>
<feature type="compositionally biased region" description="Low complexity" evidence="1">
    <location>
        <begin position="400"/>
        <end position="415"/>
    </location>
</feature>
<feature type="transmembrane region" description="Helical" evidence="2">
    <location>
        <begin position="334"/>
        <end position="356"/>
    </location>
</feature>
<evidence type="ECO:0000256" key="2">
    <source>
        <dbReference type="SAM" id="Phobius"/>
    </source>
</evidence>
<keyword evidence="2" id="KW-0812">Transmembrane</keyword>
<reference evidence="3" key="1">
    <citation type="journal article" date="2023" name="PhytoFront">
        <title>Draft Genome Resources of Seven Strains of Tilletia horrida, Causal Agent of Kernel Smut of Rice.</title>
        <authorList>
            <person name="Khanal S."/>
            <person name="Antony Babu S."/>
            <person name="Zhou X.G."/>
        </authorList>
    </citation>
    <scope>NUCLEOTIDE SEQUENCE</scope>
    <source>
        <strain evidence="3">TX3</strain>
    </source>
</reference>
<protein>
    <submittedName>
        <fullName evidence="3">Uncharacterized protein</fullName>
    </submittedName>
</protein>
<keyword evidence="2" id="KW-0472">Membrane</keyword>
<keyword evidence="4" id="KW-1185">Reference proteome</keyword>
<organism evidence="3 4">
    <name type="scientific">Tilletia horrida</name>
    <dbReference type="NCBI Taxonomy" id="155126"/>
    <lineage>
        <taxon>Eukaryota</taxon>
        <taxon>Fungi</taxon>
        <taxon>Dikarya</taxon>
        <taxon>Basidiomycota</taxon>
        <taxon>Ustilaginomycotina</taxon>
        <taxon>Exobasidiomycetes</taxon>
        <taxon>Tilletiales</taxon>
        <taxon>Tilletiaceae</taxon>
        <taxon>Tilletia</taxon>
    </lineage>
</organism>
<feature type="transmembrane region" description="Helical" evidence="2">
    <location>
        <begin position="91"/>
        <end position="110"/>
    </location>
</feature>
<evidence type="ECO:0000313" key="4">
    <source>
        <dbReference type="Proteomes" id="UP001176521"/>
    </source>
</evidence>
<evidence type="ECO:0000313" key="3">
    <source>
        <dbReference type="EMBL" id="KAK0524036.1"/>
    </source>
</evidence>
<feature type="region of interest" description="Disordered" evidence="1">
    <location>
        <begin position="1"/>
        <end position="45"/>
    </location>
</feature>
<feature type="transmembrane region" description="Helical" evidence="2">
    <location>
        <begin position="150"/>
        <end position="173"/>
    </location>
</feature>
<feature type="transmembrane region" description="Helical" evidence="2">
    <location>
        <begin position="303"/>
        <end position="322"/>
    </location>
</feature>
<feature type="region of interest" description="Disordered" evidence="1">
    <location>
        <begin position="400"/>
        <end position="421"/>
    </location>
</feature>
<proteinExistence type="predicted"/>